<feature type="compositionally biased region" description="Polar residues" evidence="1">
    <location>
        <begin position="495"/>
        <end position="508"/>
    </location>
</feature>
<evidence type="ECO:0000259" key="2">
    <source>
        <dbReference type="PROSITE" id="PS50172"/>
    </source>
</evidence>
<feature type="region of interest" description="Disordered" evidence="1">
    <location>
        <begin position="680"/>
        <end position="831"/>
    </location>
</feature>
<evidence type="ECO:0000313" key="4">
    <source>
        <dbReference type="Proteomes" id="UP000053424"/>
    </source>
</evidence>
<dbReference type="AlphaFoldDB" id="A0A0C3C7Q0"/>
<feature type="compositionally biased region" description="Low complexity" evidence="1">
    <location>
        <begin position="309"/>
        <end position="334"/>
    </location>
</feature>
<dbReference type="PROSITE" id="PS50172">
    <property type="entry name" value="BRCT"/>
    <property type="match status" value="1"/>
</dbReference>
<feature type="domain" description="BRCT" evidence="2">
    <location>
        <begin position="832"/>
        <end position="926"/>
    </location>
</feature>
<feature type="compositionally biased region" description="Basic and acidic residues" evidence="1">
    <location>
        <begin position="722"/>
        <end position="735"/>
    </location>
</feature>
<feature type="compositionally biased region" description="Acidic residues" evidence="1">
    <location>
        <begin position="109"/>
        <end position="118"/>
    </location>
</feature>
<organism evidence="3 4">
    <name type="scientific">Hebeloma cylindrosporum</name>
    <dbReference type="NCBI Taxonomy" id="76867"/>
    <lineage>
        <taxon>Eukaryota</taxon>
        <taxon>Fungi</taxon>
        <taxon>Dikarya</taxon>
        <taxon>Basidiomycota</taxon>
        <taxon>Agaricomycotina</taxon>
        <taxon>Agaricomycetes</taxon>
        <taxon>Agaricomycetidae</taxon>
        <taxon>Agaricales</taxon>
        <taxon>Agaricineae</taxon>
        <taxon>Hymenogastraceae</taxon>
        <taxon>Hebeloma</taxon>
    </lineage>
</organism>
<feature type="region of interest" description="Disordered" evidence="1">
    <location>
        <begin position="585"/>
        <end position="608"/>
    </location>
</feature>
<feature type="compositionally biased region" description="Basic and acidic residues" evidence="1">
    <location>
        <begin position="87"/>
        <end position="98"/>
    </location>
</feature>
<sequence length="999" mass="104702">MGPPTTTTLRKPTMSAQGTARTGREAPAPKQNAFDVMMNNPQRSQTLDKGKGKLKPKATTKPTPAPSNSSKPMKTDEAGPSAKSKMTLKEKMRPREKTQANLPKFVPLPDEDEDEEEYPGLGWFSRPEVGSKMEETRPAILFPESSQFSSPRPEVQAQPERASPGPLEPASMVEDPVMESTEKDQSVAPTPVPDTSMADAEISLQKQDDEPKTAAPEPSQEPHNVARTPVSDIPMDAEIPVQRQDDEPQSDVAPTPVSDTPMGDAEIPVPTHHDEPQSAAPEPSQNPQLAVEPIKEMETHAPESEEVVGENAAGVVETKAPAAAEPTPRPSRASKLPLGKKRQPIFVEPAARVTRSASNSKKSGELSGPTTGLSRSKSLTMGRLPAKRTASGTVKKAAPPEESSMAESEAAAEATLSPGSPMKLSSPTRASDMGSPMKTGDAKTIQIGPGRLSLARTPTKSKFTSEKPASSPSPSKIARSSSYMSMRPPAPGTVRTFSMDTSLVRSGATSSLSTLSNALEKLRMPPPSRPSTSMGFNRDFSGDDDEPEVLTRAQDDGKVGRASLGLGRTDGALKRAATLGAGAFKASTTASTSTTSAAASSSKTTGNRPVQKTLTMFMSSKGSGSLKAGGTGPVLHAPGRLGVGSHNNIFGGIGGVRRTISKKTPLPMVLGSPVKGGEIADETMADDSKAEEDAMNVTEEVPDDNFLAPVNISSATVLEEDSTAKEGSGKGKQKEANPLSSSLSGLPVAKPSTKGLMGPPPTPPSIGNISNRSTGSNASGASSASPSQAGRATRSSARIAKSAPAKPTSTDGLPSSAKKVSAGAGSSPAAPEAKKILDGCVIFVDVKTEAGDEAGSLFVTMLEQLGARVQGRVGQSCTHIVYKNGLPGTLTKHRLLRDPKPQVVGIGWVVECAEQQKRAEEAEFLVDLENAHFAGTHKRRRSMLPKMYSSSIPLPSGLDRDTSGDGDRSVDDTSISLDEDLTPLERVRRRQSILSGPRA</sequence>
<feature type="compositionally biased region" description="Low complexity" evidence="1">
    <location>
        <begin position="400"/>
        <end position="414"/>
    </location>
</feature>
<feature type="compositionally biased region" description="Polar residues" evidence="1">
    <location>
        <begin position="368"/>
        <end position="379"/>
    </location>
</feature>
<gene>
    <name evidence="3" type="ORF">M413DRAFT_446420</name>
</gene>
<feature type="compositionally biased region" description="Low complexity" evidence="1">
    <location>
        <begin position="585"/>
        <end position="605"/>
    </location>
</feature>
<accession>A0A0C3C7Q0</accession>
<evidence type="ECO:0000256" key="1">
    <source>
        <dbReference type="SAM" id="MobiDB-lite"/>
    </source>
</evidence>
<feature type="compositionally biased region" description="Low complexity" evidence="1">
    <location>
        <begin position="466"/>
        <end position="482"/>
    </location>
</feature>
<dbReference type="Gene3D" id="3.40.50.10190">
    <property type="entry name" value="BRCT domain"/>
    <property type="match status" value="1"/>
</dbReference>
<dbReference type="STRING" id="686832.A0A0C3C7Q0"/>
<protein>
    <recommendedName>
        <fullName evidence="2">BRCT domain-containing protein</fullName>
    </recommendedName>
</protein>
<dbReference type="EMBL" id="KN831783">
    <property type="protein sequence ID" value="KIM40244.1"/>
    <property type="molecule type" value="Genomic_DNA"/>
</dbReference>
<feature type="region of interest" description="Disordered" evidence="1">
    <location>
        <begin position="944"/>
        <end position="982"/>
    </location>
</feature>
<dbReference type="CDD" id="cd17716">
    <property type="entry name" value="BRCT_microcephalin_rpt1"/>
    <property type="match status" value="1"/>
</dbReference>
<reference evidence="3 4" key="1">
    <citation type="submission" date="2014-04" db="EMBL/GenBank/DDBJ databases">
        <authorList>
            <consortium name="DOE Joint Genome Institute"/>
            <person name="Kuo A."/>
            <person name="Gay G."/>
            <person name="Dore J."/>
            <person name="Kohler A."/>
            <person name="Nagy L.G."/>
            <person name="Floudas D."/>
            <person name="Copeland A."/>
            <person name="Barry K.W."/>
            <person name="Cichocki N."/>
            <person name="Veneault-Fourrey C."/>
            <person name="LaButti K."/>
            <person name="Lindquist E.A."/>
            <person name="Lipzen A."/>
            <person name="Lundell T."/>
            <person name="Morin E."/>
            <person name="Murat C."/>
            <person name="Sun H."/>
            <person name="Tunlid A."/>
            <person name="Henrissat B."/>
            <person name="Grigoriev I.V."/>
            <person name="Hibbett D.S."/>
            <person name="Martin F."/>
            <person name="Nordberg H.P."/>
            <person name="Cantor M.N."/>
            <person name="Hua S.X."/>
        </authorList>
    </citation>
    <scope>NUCLEOTIDE SEQUENCE [LARGE SCALE GENOMIC DNA]</scope>
    <source>
        <strain evidence="4">h7</strain>
    </source>
</reference>
<feature type="compositionally biased region" description="Low complexity" evidence="1">
    <location>
        <begin position="814"/>
        <end position="831"/>
    </location>
</feature>
<dbReference type="Proteomes" id="UP000053424">
    <property type="component" value="Unassembled WGS sequence"/>
</dbReference>
<reference evidence="4" key="2">
    <citation type="submission" date="2015-01" db="EMBL/GenBank/DDBJ databases">
        <title>Evolutionary Origins and Diversification of the Mycorrhizal Mutualists.</title>
        <authorList>
            <consortium name="DOE Joint Genome Institute"/>
            <consortium name="Mycorrhizal Genomics Consortium"/>
            <person name="Kohler A."/>
            <person name="Kuo A."/>
            <person name="Nagy L.G."/>
            <person name="Floudas D."/>
            <person name="Copeland A."/>
            <person name="Barry K.W."/>
            <person name="Cichocki N."/>
            <person name="Veneault-Fourrey C."/>
            <person name="LaButti K."/>
            <person name="Lindquist E.A."/>
            <person name="Lipzen A."/>
            <person name="Lundell T."/>
            <person name="Morin E."/>
            <person name="Murat C."/>
            <person name="Riley R."/>
            <person name="Ohm R."/>
            <person name="Sun H."/>
            <person name="Tunlid A."/>
            <person name="Henrissat B."/>
            <person name="Grigoriev I.V."/>
            <person name="Hibbett D.S."/>
            <person name="Martin F."/>
        </authorList>
    </citation>
    <scope>NUCLEOTIDE SEQUENCE [LARGE SCALE GENOMIC DNA]</scope>
    <source>
        <strain evidence="4">h7</strain>
    </source>
</reference>
<proteinExistence type="predicted"/>
<feature type="compositionally biased region" description="Basic and acidic residues" evidence="1">
    <location>
        <begin position="958"/>
        <end position="971"/>
    </location>
</feature>
<dbReference type="Pfam" id="PF00533">
    <property type="entry name" value="BRCT"/>
    <property type="match status" value="1"/>
</dbReference>
<dbReference type="HOGENOM" id="CLU_299967_0_0_1"/>
<evidence type="ECO:0000313" key="3">
    <source>
        <dbReference type="EMBL" id="KIM40244.1"/>
    </source>
</evidence>
<feature type="compositionally biased region" description="Low complexity" evidence="1">
    <location>
        <begin position="770"/>
        <end position="792"/>
    </location>
</feature>
<dbReference type="InterPro" id="IPR036420">
    <property type="entry name" value="BRCT_dom_sf"/>
</dbReference>
<feature type="region of interest" description="Disordered" evidence="1">
    <location>
        <begin position="1"/>
        <end position="548"/>
    </location>
</feature>
<dbReference type="OrthoDB" id="2384350at2759"/>
<dbReference type="SUPFAM" id="SSF52113">
    <property type="entry name" value="BRCT domain"/>
    <property type="match status" value="1"/>
</dbReference>
<feature type="compositionally biased region" description="Polar residues" evidence="1">
    <location>
        <begin position="1"/>
        <end position="20"/>
    </location>
</feature>
<name>A0A0C3C7Q0_HEBCY</name>
<dbReference type="SMART" id="SM00292">
    <property type="entry name" value="BRCT"/>
    <property type="match status" value="1"/>
</dbReference>
<dbReference type="InterPro" id="IPR001357">
    <property type="entry name" value="BRCT_dom"/>
</dbReference>
<feature type="compositionally biased region" description="Basic and acidic residues" evidence="1">
    <location>
        <begin position="293"/>
        <end position="303"/>
    </location>
</feature>
<keyword evidence="4" id="KW-1185">Reference proteome</keyword>